<dbReference type="AlphaFoldDB" id="A0A6C0HWP6"/>
<evidence type="ECO:0000256" key="1">
    <source>
        <dbReference type="SAM" id="Phobius"/>
    </source>
</evidence>
<feature type="transmembrane region" description="Helical" evidence="1">
    <location>
        <begin position="21"/>
        <end position="40"/>
    </location>
</feature>
<proteinExistence type="predicted"/>
<keyword evidence="1" id="KW-0472">Membrane</keyword>
<sequence length="110" mass="12711">MTNGMFQFKDHRGGVLYDFKFGLGPILKASGIIYLAYLAVYKNIKIPPLFFLIIGIASLLYSNHFRNLSILHKDYLKIHKVKHLYYQPLFVDHIISGIVCILTAIYLYSK</sequence>
<name>A0A6C0HWP6_9ZZZZ</name>
<dbReference type="EMBL" id="MN740028">
    <property type="protein sequence ID" value="QHT84912.1"/>
    <property type="molecule type" value="Genomic_DNA"/>
</dbReference>
<keyword evidence="1" id="KW-0812">Transmembrane</keyword>
<feature type="transmembrane region" description="Helical" evidence="1">
    <location>
        <begin position="46"/>
        <end position="63"/>
    </location>
</feature>
<accession>A0A6C0HWP6</accession>
<reference evidence="2" key="1">
    <citation type="journal article" date="2020" name="Nature">
        <title>Giant virus diversity and host interactions through global metagenomics.</title>
        <authorList>
            <person name="Schulz F."/>
            <person name="Roux S."/>
            <person name="Paez-Espino D."/>
            <person name="Jungbluth S."/>
            <person name="Walsh D.A."/>
            <person name="Denef V.J."/>
            <person name="McMahon K.D."/>
            <person name="Konstantinidis K.T."/>
            <person name="Eloe-Fadrosh E.A."/>
            <person name="Kyrpides N.C."/>
            <person name="Woyke T."/>
        </authorList>
    </citation>
    <scope>NUCLEOTIDE SEQUENCE</scope>
    <source>
        <strain evidence="2">GVMAG-M-3300023184-178</strain>
    </source>
</reference>
<evidence type="ECO:0000313" key="2">
    <source>
        <dbReference type="EMBL" id="QHT84912.1"/>
    </source>
</evidence>
<feature type="transmembrane region" description="Helical" evidence="1">
    <location>
        <begin position="84"/>
        <end position="108"/>
    </location>
</feature>
<organism evidence="2">
    <name type="scientific">viral metagenome</name>
    <dbReference type="NCBI Taxonomy" id="1070528"/>
    <lineage>
        <taxon>unclassified sequences</taxon>
        <taxon>metagenomes</taxon>
        <taxon>organismal metagenomes</taxon>
    </lineage>
</organism>
<protein>
    <submittedName>
        <fullName evidence="2">Uncharacterized protein</fullName>
    </submittedName>
</protein>
<keyword evidence="1" id="KW-1133">Transmembrane helix</keyword>